<name>A0A6J7FLT8_9ZZZZ</name>
<dbReference type="InterPro" id="IPR038765">
    <property type="entry name" value="Papain-like_cys_pep_sf"/>
</dbReference>
<dbReference type="PANTHER" id="PTHR47053:SF1">
    <property type="entry name" value="MUREIN DD-ENDOPEPTIDASE MEPH-RELATED"/>
    <property type="match status" value="1"/>
</dbReference>
<keyword evidence="3" id="KW-0378">Hydrolase</keyword>
<keyword evidence="4" id="KW-0788">Thiol protease</keyword>
<reference evidence="8" key="1">
    <citation type="submission" date="2020-05" db="EMBL/GenBank/DDBJ databases">
        <authorList>
            <person name="Chiriac C."/>
            <person name="Salcher M."/>
            <person name="Ghai R."/>
            <person name="Kavagutti S V."/>
        </authorList>
    </citation>
    <scope>NUCLEOTIDE SEQUENCE</scope>
</reference>
<dbReference type="InterPro" id="IPR000064">
    <property type="entry name" value="NLP_P60_dom"/>
</dbReference>
<evidence type="ECO:0000256" key="1">
    <source>
        <dbReference type="ARBA" id="ARBA00007074"/>
    </source>
</evidence>
<evidence type="ECO:0000313" key="8">
    <source>
        <dbReference type="EMBL" id="CAB4894584.1"/>
    </source>
</evidence>
<evidence type="ECO:0000256" key="2">
    <source>
        <dbReference type="ARBA" id="ARBA00022670"/>
    </source>
</evidence>
<dbReference type="Gene3D" id="3.90.1720.10">
    <property type="entry name" value="endopeptidase domain like (from Nostoc punctiforme)"/>
    <property type="match status" value="1"/>
</dbReference>
<evidence type="ECO:0000313" key="9">
    <source>
        <dbReference type="EMBL" id="CAB4981146.1"/>
    </source>
</evidence>
<evidence type="ECO:0000256" key="5">
    <source>
        <dbReference type="SAM" id="Coils"/>
    </source>
</evidence>
<dbReference type="EMBL" id="CAFBMN010000003">
    <property type="protein sequence ID" value="CAB4894584.1"/>
    <property type="molecule type" value="Genomic_DNA"/>
</dbReference>
<evidence type="ECO:0000256" key="3">
    <source>
        <dbReference type="ARBA" id="ARBA00022801"/>
    </source>
</evidence>
<keyword evidence="2" id="KW-0645">Protease</keyword>
<dbReference type="GO" id="GO:0008234">
    <property type="term" value="F:cysteine-type peptidase activity"/>
    <property type="evidence" value="ECO:0007669"/>
    <property type="project" value="UniProtKB-KW"/>
</dbReference>
<keyword evidence="5" id="KW-0175">Coiled coil</keyword>
<evidence type="ECO:0000313" key="7">
    <source>
        <dbReference type="EMBL" id="CAB4781176.1"/>
    </source>
</evidence>
<dbReference type="EMBL" id="CAFAAC010000010">
    <property type="protein sequence ID" value="CAB4781176.1"/>
    <property type="molecule type" value="Genomic_DNA"/>
</dbReference>
<sequence>MRSGPHQILRALALMSMVLPLTLLTFPATAAPTLEEIQGRVTILQEEAAAAAEGAQAAKVQLAQLNKTLSGIKQEAAVQGQTVDQLRKVLGSIAIEQYKSGGISQSLELLFSSNPTLYLSAAGSLESLTRRKAHELNKFAAAQQRLSATTMTVNDKLTLVAATQTRLTKQAAQAQSKLKEAEAILAKLKKADRERLAALALARENADQASSLALAKKANGISGRAGVALKFALKQIGDRYVFGAAGMTYWDCSGLTMRALQVAGVSLPHSAAAQTHFGKYVPLNALKAGDLVFFGSPISHVGIYMGSHRMVHAPRPGSRVKVAEFGMAIGSKRLVAARRF</sequence>
<evidence type="ECO:0000313" key="10">
    <source>
        <dbReference type="EMBL" id="CAB5009744.1"/>
    </source>
</evidence>
<dbReference type="SUPFAM" id="SSF54001">
    <property type="entry name" value="Cysteine proteinases"/>
    <property type="match status" value="1"/>
</dbReference>
<feature type="coiled-coil region" evidence="5">
    <location>
        <begin position="125"/>
        <end position="194"/>
    </location>
</feature>
<evidence type="ECO:0000259" key="6">
    <source>
        <dbReference type="PROSITE" id="PS51935"/>
    </source>
</evidence>
<dbReference type="EMBL" id="CAFBOP010000009">
    <property type="protein sequence ID" value="CAB4981146.1"/>
    <property type="molecule type" value="Genomic_DNA"/>
</dbReference>
<comment type="similarity">
    <text evidence="1">Belongs to the peptidase C40 family.</text>
</comment>
<evidence type="ECO:0000256" key="4">
    <source>
        <dbReference type="ARBA" id="ARBA00022807"/>
    </source>
</evidence>
<dbReference type="PROSITE" id="PS51935">
    <property type="entry name" value="NLPC_P60"/>
    <property type="match status" value="1"/>
</dbReference>
<gene>
    <name evidence="7" type="ORF">UFOPK2967_00306</name>
    <name evidence="8" type="ORF">UFOPK3587_00115</name>
    <name evidence="9" type="ORF">UFOPK3984_00394</name>
    <name evidence="10" type="ORF">UFOPK4114_00181</name>
</gene>
<proteinExistence type="inferred from homology"/>
<feature type="domain" description="NlpC/P60" evidence="6">
    <location>
        <begin position="222"/>
        <end position="340"/>
    </location>
</feature>
<dbReference type="AlphaFoldDB" id="A0A6J7FLT8"/>
<organism evidence="8">
    <name type="scientific">freshwater metagenome</name>
    <dbReference type="NCBI Taxonomy" id="449393"/>
    <lineage>
        <taxon>unclassified sequences</taxon>
        <taxon>metagenomes</taxon>
        <taxon>ecological metagenomes</taxon>
    </lineage>
</organism>
<accession>A0A6J7FLT8</accession>
<dbReference type="EMBL" id="CAFBPP010000003">
    <property type="protein sequence ID" value="CAB5009744.1"/>
    <property type="molecule type" value="Genomic_DNA"/>
</dbReference>
<dbReference type="Pfam" id="PF00877">
    <property type="entry name" value="NLPC_P60"/>
    <property type="match status" value="1"/>
</dbReference>
<dbReference type="InterPro" id="IPR051202">
    <property type="entry name" value="Peptidase_C40"/>
</dbReference>
<dbReference type="PANTHER" id="PTHR47053">
    <property type="entry name" value="MUREIN DD-ENDOPEPTIDASE MEPH-RELATED"/>
    <property type="match status" value="1"/>
</dbReference>
<dbReference type="GO" id="GO:0006508">
    <property type="term" value="P:proteolysis"/>
    <property type="evidence" value="ECO:0007669"/>
    <property type="project" value="UniProtKB-KW"/>
</dbReference>
<protein>
    <submittedName>
        <fullName evidence="8">Unannotated protein</fullName>
    </submittedName>
</protein>